<evidence type="ECO:0000313" key="1">
    <source>
        <dbReference type="EMBL" id="RFA34667.1"/>
    </source>
</evidence>
<dbReference type="AlphaFoldDB" id="A0A3E0WRR1"/>
<dbReference type="InterPro" id="IPR038578">
    <property type="entry name" value="GT29-like_sf"/>
</dbReference>
<organism evidence="1 2">
    <name type="scientific">Alkalilimnicola ehrlichii</name>
    <dbReference type="NCBI Taxonomy" id="351052"/>
    <lineage>
        <taxon>Bacteria</taxon>
        <taxon>Pseudomonadati</taxon>
        <taxon>Pseudomonadota</taxon>
        <taxon>Gammaproteobacteria</taxon>
        <taxon>Chromatiales</taxon>
        <taxon>Ectothiorhodospiraceae</taxon>
        <taxon>Alkalilimnicola</taxon>
    </lineage>
</organism>
<comment type="caution">
    <text evidence="1">The sequence shown here is derived from an EMBL/GenBank/DDBJ whole genome shotgun (WGS) entry which is preliminary data.</text>
</comment>
<accession>A0A3E0WRR1</accession>
<proteinExistence type="predicted"/>
<name>A0A3E0WRR1_9GAMM</name>
<dbReference type="EMBL" id="NFZW01000015">
    <property type="protein sequence ID" value="RFA34667.1"/>
    <property type="molecule type" value="Genomic_DNA"/>
</dbReference>
<dbReference type="Gene3D" id="3.90.1480.20">
    <property type="entry name" value="Glycosyl transferase family 29"/>
    <property type="match status" value="1"/>
</dbReference>
<reference evidence="2" key="1">
    <citation type="submission" date="2017-05" db="EMBL/GenBank/DDBJ databases">
        <authorList>
            <person name="Sharma S."/>
            <person name="Sidhu C."/>
            <person name="Pinnaka A.K."/>
        </authorList>
    </citation>
    <scope>NUCLEOTIDE SEQUENCE [LARGE SCALE GENOMIC DNA]</scope>
    <source>
        <strain evidence="2">AK93</strain>
    </source>
</reference>
<keyword evidence="2" id="KW-1185">Reference proteome</keyword>
<dbReference type="RefSeq" id="WP_116348139.1">
    <property type="nucleotide sequence ID" value="NZ_NFZW01000015.1"/>
</dbReference>
<sequence length="330" mass="37241">MLIGLNQYLRMAQHDERLARCAGRRCDDIPWVLLRRLAHRRRQKGFYDAFTLMLFRRAWQRSRRASCLLDYLAYCRDLGRPLPLARRAELSDALPALHGRRFYLAQGLLAESGGDPPTQWGEVLREVCRCQQTWRSQFAAHVAQCRDQGICVVGNAPVMRGSRLGSFIDGQGLVMRFNRFYYDPSSAVDSGKKHDVWVRSPSLDRAPPAAVRWVVVSGPDVIFRLRNWGALADIVEQGVPVLTVPLEVWRALVKKLMAPPSAGLLSLAWLRQLLGSWQGVSAVGFSLGDSNCPVPRATRHHWAQEQALLRRWQADGLNLVSDAAKETEHG</sequence>
<protein>
    <submittedName>
        <fullName evidence="1">Uncharacterized protein</fullName>
    </submittedName>
</protein>
<evidence type="ECO:0000313" key="2">
    <source>
        <dbReference type="Proteomes" id="UP000256763"/>
    </source>
</evidence>
<dbReference type="Proteomes" id="UP000256763">
    <property type="component" value="Unassembled WGS sequence"/>
</dbReference>
<gene>
    <name evidence="1" type="ORF">CAL65_15000</name>
</gene>